<sequence length="173" mass="18731">MPAQRILERRLGSMSAAITLIVVTVLLIILSVVYILAIAIQESLELGTAIQEGDITITAIESRLADAGYPLNIDGLYATYQEPIRTGLEGVATSAFGIVGGGGELLIGLTVMVFVLYSLLIDSERPFAWFQRVIPIEDSVQRELLSELDRLMGPLSLATSGSPSFKQFCSELR</sequence>
<protein>
    <submittedName>
        <fullName evidence="2">Uncharacterized protein</fullName>
    </submittedName>
</protein>
<feature type="transmembrane region" description="Helical" evidence="1">
    <location>
        <begin position="95"/>
        <end position="120"/>
    </location>
</feature>
<keyword evidence="3" id="KW-1185">Reference proteome</keyword>
<comment type="caution">
    <text evidence="2">The sequence shown here is derived from an EMBL/GenBank/DDBJ whole genome shotgun (WGS) entry which is preliminary data.</text>
</comment>
<feature type="transmembrane region" description="Helical" evidence="1">
    <location>
        <begin position="12"/>
        <end position="40"/>
    </location>
</feature>
<evidence type="ECO:0000256" key="1">
    <source>
        <dbReference type="SAM" id="Phobius"/>
    </source>
</evidence>
<organism evidence="2 3">
    <name type="scientific">Natrarchaeobius chitinivorans</name>
    <dbReference type="NCBI Taxonomy" id="1679083"/>
    <lineage>
        <taxon>Archaea</taxon>
        <taxon>Methanobacteriati</taxon>
        <taxon>Methanobacteriota</taxon>
        <taxon>Stenosarchaea group</taxon>
        <taxon>Halobacteria</taxon>
        <taxon>Halobacteriales</taxon>
        <taxon>Natrialbaceae</taxon>
        <taxon>Natrarchaeobius</taxon>
    </lineage>
</organism>
<dbReference type="AlphaFoldDB" id="A0A3N6NHT9"/>
<keyword evidence="1" id="KW-0472">Membrane</keyword>
<keyword evidence="1" id="KW-1133">Transmembrane helix</keyword>
<dbReference type="EMBL" id="REFZ01000013">
    <property type="protein sequence ID" value="RQG98672.1"/>
    <property type="molecule type" value="Genomic_DNA"/>
</dbReference>
<evidence type="ECO:0000313" key="3">
    <source>
        <dbReference type="Proteomes" id="UP000281431"/>
    </source>
</evidence>
<name>A0A3N6NHT9_NATCH</name>
<dbReference type="Proteomes" id="UP000281431">
    <property type="component" value="Unassembled WGS sequence"/>
</dbReference>
<proteinExistence type="predicted"/>
<keyword evidence="1" id="KW-0812">Transmembrane</keyword>
<accession>A0A3N6NHT9</accession>
<gene>
    <name evidence="2" type="ORF">EA472_16925</name>
</gene>
<evidence type="ECO:0000313" key="2">
    <source>
        <dbReference type="EMBL" id="RQG98672.1"/>
    </source>
</evidence>
<reference evidence="2 3" key="1">
    <citation type="submission" date="2018-10" db="EMBL/GenBank/DDBJ databases">
        <title>Natrarchaeobius chitinivorans gen. nov., sp. nov., and Natrarchaeobius haloalkaliphilus sp. nov., alkaliphilic, chitin-utilizing haloarchaea from hypersaline alkaline lakes.</title>
        <authorList>
            <person name="Sorokin D.Y."/>
            <person name="Elcheninov A.G."/>
            <person name="Kostrikina N.A."/>
            <person name="Bale N.J."/>
            <person name="Sinninghe Damste J.S."/>
            <person name="Khijniak T.V."/>
            <person name="Kublanov I.V."/>
            <person name="Toshchakov S.V."/>
        </authorList>
    </citation>
    <scope>NUCLEOTIDE SEQUENCE [LARGE SCALE GENOMIC DNA]</scope>
    <source>
        <strain evidence="2 3">AArcht7</strain>
    </source>
</reference>